<reference evidence="1" key="3">
    <citation type="submission" date="2025-09" db="UniProtKB">
        <authorList>
            <consortium name="Ensembl"/>
        </authorList>
    </citation>
    <scope>IDENTIFICATION</scope>
</reference>
<dbReference type="Proteomes" id="UP000007875">
    <property type="component" value="Unassembled WGS sequence"/>
</dbReference>
<reference evidence="1" key="2">
    <citation type="submission" date="2025-08" db="UniProtKB">
        <authorList>
            <consortium name="Ensembl"/>
        </authorList>
    </citation>
    <scope>IDENTIFICATION</scope>
</reference>
<proteinExistence type="predicted"/>
<dbReference type="AlphaFoldDB" id="H2Y8U2"/>
<sequence length="94" mass="11034">MEPKLKSKQWMRRMEGTTRIQMLKLLFTKLLKGIPLQPGWMVWWNDDGIIVVLLRVVSCTTSIEVLFIQQQPQGVKESHVTALFLRNFLQSKIH</sequence>
<evidence type="ECO:0000313" key="2">
    <source>
        <dbReference type="Proteomes" id="UP000007875"/>
    </source>
</evidence>
<protein>
    <submittedName>
        <fullName evidence="1">Uncharacterized protein</fullName>
    </submittedName>
</protein>
<keyword evidence="2" id="KW-1185">Reference proteome</keyword>
<accession>H2Y8U2</accession>
<dbReference type="HOGENOM" id="CLU_2391531_0_0_1"/>
<dbReference type="InParanoid" id="H2Y8U2"/>
<reference evidence="2" key="1">
    <citation type="submission" date="2003-08" db="EMBL/GenBank/DDBJ databases">
        <authorList>
            <person name="Birren B."/>
            <person name="Nusbaum C."/>
            <person name="Abebe A."/>
            <person name="Abouelleil A."/>
            <person name="Adekoya E."/>
            <person name="Ait-zahra M."/>
            <person name="Allen N."/>
            <person name="Allen T."/>
            <person name="An P."/>
            <person name="Anderson M."/>
            <person name="Anderson S."/>
            <person name="Arachchi H."/>
            <person name="Armbruster J."/>
            <person name="Bachantsang P."/>
            <person name="Baldwin J."/>
            <person name="Barry A."/>
            <person name="Bayul T."/>
            <person name="Blitshsteyn B."/>
            <person name="Bloom T."/>
            <person name="Blye J."/>
            <person name="Boguslavskiy L."/>
            <person name="Borowsky M."/>
            <person name="Boukhgalter B."/>
            <person name="Brunache A."/>
            <person name="Butler J."/>
            <person name="Calixte N."/>
            <person name="Calvo S."/>
            <person name="Camarata J."/>
            <person name="Campo K."/>
            <person name="Chang J."/>
            <person name="Cheshatsang Y."/>
            <person name="Citroen M."/>
            <person name="Collymore A."/>
            <person name="Considine T."/>
            <person name="Cook A."/>
            <person name="Cooke P."/>
            <person name="Corum B."/>
            <person name="Cuomo C."/>
            <person name="David R."/>
            <person name="Dawoe T."/>
            <person name="Degray S."/>
            <person name="Dodge S."/>
            <person name="Dooley K."/>
            <person name="Dorje P."/>
            <person name="Dorjee K."/>
            <person name="Dorris L."/>
            <person name="Duffey N."/>
            <person name="Dupes A."/>
            <person name="Elkins T."/>
            <person name="Engels R."/>
            <person name="Erickson J."/>
            <person name="Farina A."/>
            <person name="Faro S."/>
            <person name="Ferreira P."/>
            <person name="Fischer H."/>
            <person name="Fitzgerald M."/>
            <person name="Foley K."/>
            <person name="Gage D."/>
            <person name="Galagan J."/>
            <person name="Gearin G."/>
            <person name="Gnerre S."/>
            <person name="Gnirke A."/>
            <person name="Goyette A."/>
            <person name="Graham J."/>
            <person name="Grandbois E."/>
            <person name="Gyaltsen K."/>
            <person name="Hafez N."/>
            <person name="Hagopian D."/>
            <person name="Hagos B."/>
            <person name="Hall J."/>
            <person name="Hatcher B."/>
            <person name="Heller A."/>
            <person name="Higgins H."/>
            <person name="Honan T."/>
            <person name="Horn A."/>
            <person name="Houde N."/>
            <person name="Hughes L."/>
            <person name="Hulme W."/>
            <person name="Husby E."/>
            <person name="Iliev I."/>
            <person name="Jaffe D."/>
            <person name="Jones C."/>
            <person name="Kamal M."/>
            <person name="Kamat A."/>
            <person name="Kamvysselis M."/>
            <person name="Karlsson E."/>
            <person name="Kells C."/>
            <person name="Kieu A."/>
            <person name="Kisner P."/>
            <person name="Kodira C."/>
            <person name="Kulbokas E."/>
            <person name="Labutti K."/>
            <person name="Lama D."/>
            <person name="Landers T."/>
            <person name="Leger J."/>
            <person name="Levine S."/>
            <person name="Lewis D."/>
            <person name="Lewis T."/>
            <person name="Lindblad-toh K."/>
            <person name="Liu X."/>
            <person name="Lokyitsang T."/>
            <person name="Lokyitsang Y."/>
            <person name="Lucien O."/>
            <person name="Lui A."/>
            <person name="Ma L.J."/>
            <person name="Mabbitt R."/>
            <person name="Macdonald J."/>
            <person name="Maclean C."/>
            <person name="Major J."/>
            <person name="Manning J."/>
            <person name="Marabella R."/>
            <person name="Maru K."/>
            <person name="Matthews C."/>
            <person name="Mauceli E."/>
            <person name="Mccarthy M."/>
            <person name="Mcdonough S."/>
            <person name="Mcghee T."/>
            <person name="Meldrim J."/>
            <person name="Meneus L."/>
            <person name="Mesirov J."/>
            <person name="Mihalev A."/>
            <person name="Mihova T."/>
            <person name="Mikkelsen T."/>
            <person name="Mlenga V."/>
            <person name="Moru K."/>
            <person name="Mozes J."/>
            <person name="Mulrain L."/>
            <person name="Munson G."/>
            <person name="Naylor J."/>
            <person name="Newes C."/>
            <person name="Nguyen C."/>
            <person name="Nguyen N."/>
            <person name="Nguyen T."/>
            <person name="Nicol R."/>
            <person name="Nielsen C."/>
            <person name="Nizzari M."/>
            <person name="Norbu C."/>
            <person name="Norbu N."/>
            <person name="O'donnell P."/>
            <person name="Okoawo O."/>
            <person name="O'leary S."/>
            <person name="Omotosho B."/>
            <person name="O'neill K."/>
            <person name="Osman S."/>
            <person name="Parker S."/>
            <person name="Perrin D."/>
            <person name="Phunkhang P."/>
            <person name="Piqani B."/>
            <person name="Purcell S."/>
            <person name="Rachupka T."/>
            <person name="Ramasamy U."/>
            <person name="Rameau R."/>
            <person name="Ray V."/>
            <person name="Raymond C."/>
            <person name="Retta R."/>
            <person name="Richardson S."/>
            <person name="Rise C."/>
            <person name="Rodriguez J."/>
            <person name="Rogers J."/>
            <person name="Rogov P."/>
            <person name="Rutman M."/>
            <person name="Schupbach R."/>
            <person name="Seaman C."/>
            <person name="Settipalli S."/>
            <person name="Sharpe T."/>
            <person name="Sheridan J."/>
            <person name="Sherpa N."/>
            <person name="Shi J."/>
            <person name="Smirnov S."/>
            <person name="Smith C."/>
            <person name="Sougnez C."/>
            <person name="Spencer B."/>
            <person name="Stalker J."/>
            <person name="Stange-thomann N."/>
            <person name="Stavropoulos S."/>
            <person name="Stetson K."/>
            <person name="Stone C."/>
            <person name="Stone S."/>
            <person name="Stubbs M."/>
            <person name="Talamas J."/>
            <person name="Tchuinga P."/>
            <person name="Tenzing P."/>
            <person name="Tesfaye S."/>
            <person name="Theodore J."/>
            <person name="Thoulutsang Y."/>
            <person name="Topham K."/>
            <person name="Towey S."/>
            <person name="Tsamla T."/>
            <person name="Tsomo N."/>
            <person name="Vallee D."/>
            <person name="Vassiliev H."/>
            <person name="Venkataraman V."/>
            <person name="Vinson J."/>
            <person name="Vo A."/>
            <person name="Wade C."/>
            <person name="Wang S."/>
            <person name="Wangchuk T."/>
            <person name="Wangdi T."/>
            <person name="Whittaker C."/>
            <person name="Wilkinson J."/>
            <person name="Wu Y."/>
            <person name="Wyman D."/>
            <person name="Yadav S."/>
            <person name="Yang S."/>
            <person name="Yang X."/>
            <person name="Yeager S."/>
            <person name="Yee E."/>
            <person name="Young G."/>
            <person name="Zainoun J."/>
            <person name="Zembeck L."/>
            <person name="Zimmer A."/>
            <person name="Zody M."/>
            <person name="Lander E."/>
        </authorList>
    </citation>
    <scope>NUCLEOTIDE SEQUENCE [LARGE SCALE GENOMIC DNA]</scope>
</reference>
<name>H2Y8U2_CIOSA</name>
<evidence type="ECO:0000313" key="1">
    <source>
        <dbReference type="Ensembl" id="ENSCSAVP00000001740.1"/>
    </source>
</evidence>
<dbReference type="Ensembl" id="ENSCSAVT00000001770.1">
    <property type="protein sequence ID" value="ENSCSAVP00000001740.1"/>
    <property type="gene ID" value="ENSCSAVG00000001013.1"/>
</dbReference>
<organism evidence="1 2">
    <name type="scientific">Ciona savignyi</name>
    <name type="common">Pacific transparent sea squirt</name>
    <dbReference type="NCBI Taxonomy" id="51511"/>
    <lineage>
        <taxon>Eukaryota</taxon>
        <taxon>Metazoa</taxon>
        <taxon>Chordata</taxon>
        <taxon>Tunicata</taxon>
        <taxon>Ascidiacea</taxon>
        <taxon>Phlebobranchia</taxon>
        <taxon>Cionidae</taxon>
        <taxon>Ciona</taxon>
    </lineage>
</organism>